<evidence type="ECO:0000313" key="1">
    <source>
        <dbReference type="EMBL" id="KZN02631.1"/>
    </source>
</evidence>
<proteinExistence type="predicted"/>
<dbReference type="EMBL" id="LNRQ01000002">
    <property type="protein sequence ID" value="KZN04420.1"/>
    <property type="molecule type" value="Genomic_DNA"/>
</dbReference>
<gene>
    <name evidence="2" type="ORF">DCAR_005257</name>
    <name evidence="1" type="ORF">DCAR_011385</name>
    <name evidence="3" type="ORF">DCAR_031710</name>
</gene>
<evidence type="ECO:0000313" key="2">
    <source>
        <dbReference type="EMBL" id="KZN04420.1"/>
    </source>
</evidence>
<comment type="caution">
    <text evidence="3">The sequence shown here is derived from an EMBL/GenBank/DDBJ whole genome shotgun (WGS) entry which is preliminary data.</text>
</comment>
<sequence>MAEKNLDENTGRLLVRAKPMFLKRVVDNLSDVQRQWVVETGFEKVLVFNINEYPQPLSFLIAKSYKSTDSSISIGENIINFSENDVQIILGLPKGELMFEDSYNSEYKDV</sequence>
<dbReference type="EMBL" id="LNRQ01000003">
    <property type="protein sequence ID" value="KZN02631.1"/>
    <property type="molecule type" value="Genomic_DNA"/>
</dbReference>
<dbReference type="Gramene" id="KZN02631">
    <property type="protein sequence ID" value="KZN02631"/>
    <property type="gene ID" value="DCAR_011385"/>
</dbReference>
<dbReference type="Gramene" id="KZN04420">
    <property type="protein sequence ID" value="KZN04420"/>
    <property type="gene ID" value="DCAR_005257"/>
</dbReference>
<reference evidence="3" key="1">
    <citation type="journal article" date="2016" name="Nat. Genet.">
        <title>A high-quality carrot genome assembly provides new insights into carotenoid accumulation and asterid genome evolution.</title>
        <authorList>
            <person name="Iorizzo M."/>
            <person name="Ellison S."/>
            <person name="Senalik D."/>
            <person name="Zeng P."/>
            <person name="Satapoomin P."/>
            <person name="Huang J."/>
            <person name="Bowman M."/>
            <person name="Iovene M."/>
            <person name="Sanseverino W."/>
            <person name="Cavagnaro P."/>
            <person name="Yildiz M."/>
            <person name="Macko-Podgorni A."/>
            <person name="Moranska E."/>
            <person name="Grzebelus E."/>
            <person name="Grzebelus D."/>
            <person name="Ashrafi H."/>
            <person name="Zheng Z."/>
            <person name="Cheng S."/>
            <person name="Spooner D."/>
            <person name="Van Deynze A."/>
            <person name="Simon P."/>
        </authorList>
    </citation>
    <scope>NUCLEOTIDE SEQUENCE [LARGE SCALE GENOMIC DNA]</scope>
    <source>
        <tissue evidence="3">Leaf</tissue>
    </source>
</reference>
<protein>
    <submittedName>
        <fullName evidence="3">Uncharacterized protein</fullName>
    </submittedName>
</protein>
<dbReference type="Gramene" id="KZN08509">
    <property type="protein sequence ID" value="KZN08509"/>
    <property type="gene ID" value="DCAR_031710"/>
</dbReference>
<accession>A0A166G3Y1</accession>
<organism evidence="3">
    <name type="scientific">Daucus carota subsp. sativus</name>
    <name type="common">Carrot</name>
    <dbReference type="NCBI Taxonomy" id="79200"/>
    <lineage>
        <taxon>Eukaryota</taxon>
        <taxon>Viridiplantae</taxon>
        <taxon>Streptophyta</taxon>
        <taxon>Embryophyta</taxon>
        <taxon>Tracheophyta</taxon>
        <taxon>Spermatophyta</taxon>
        <taxon>Magnoliopsida</taxon>
        <taxon>eudicotyledons</taxon>
        <taxon>Gunneridae</taxon>
        <taxon>Pentapetalae</taxon>
        <taxon>asterids</taxon>
        <taxon>campanulids</taxon>
        <taxon>Apiales</taxon>
        <taxon>Apiaceae</taxon>
        <taxon>Apioideae</taxon>
        <taxon>Scandiceae</taxon>
        <taxon>Daucinae</taxon>
        <taxon>Daucus</taxon>
        <taxon>Daucus sect. Daucus</taxon>
    </lineage>
</organism>
<evidence type="ECO:0000313" key="3">
    <source>
        <dbReference type="EMBL" id="KZN08509.1"/>
    </source>
</evidence>
<dbReference type="EMBL" id="LNRQ01000001">
    <property type="protein sequence ID" value="KZN08509.1"/>
    <property type="molecule type" value="Genomic_DNA"/>
</dbReference>
<name>A0A166G3Y1_DAUCS</name>
<dbReference type="AlphaFoldDB" id="A0A166G3Y1"/>